<dbReference type="CDD" id="cd05466">
    <property type="entry name" value="PBP2_LTTR_substrate"/>
    <property type="match status" value="1"/>
</dbReference>
<dbReference type="GO" id="GO:0000976">
    <property type="term" value="F:transcription cis-regulatory region binding"/>
    <property type="evidence" value="ECO:0007669"/>
    <property type="project" value="TreeGrafter"/>
</dbReference>
<accession>A0A4Z0BSK5</accession>
<keyword evidence="8" id="KW-1185">Reference proteome</keyword>
<evidence type="ECO:0000256" key="5">
    <source>
        <dbReference type="SAM" id="Phobius"/>
    </source>
</evidence>
<reference evidence="7 8" key="1">
    <citation type="submission" date="2019-03" db="EMBL/GenBank/DDBJ databases">
        <title>Ramlibacter henchirensis DSM 14656, whole genome shotgun sequence.</title>
        <authorList>
            <person name="Zhang X."/>
            <person name="Feng G."/>
            <person name="Zhu H."/>
        </authorList>
    </citation>
    <scope>NUCLEOTIDE SEQUENCE [LARGE SCALE GENOMIC DNA]</scope>
    <source>
        <strain evidence="7 8">DSM 14656</strain>
    </source>
</reference>
<dbReference type="InterPro" id="IPR000847">
    <property type="entry name" value="LysR_HTH_N"/>
</dbReference>
<name>A0A4Z0BSK5_9BURK</name>
<dbReference type="SUPFAM" id="SSF46785">
    <property type="entry name" value="Winged helix' DNA-binding domain"/>
    <property type="match status" value="1"/>
</dbReference>
<feature type="transmembrane region" description="Helical" evidence="5">
    <location>
        <begin position="222"/>
        <end position="243"/>
    </location>
</feature>
<keyword evidence="4" id="KW-0804">Transcription</keyword>
<dbReference type="Pfam" id="PF03466">
    <property type="entry name" value="LysR_substrate"/>
    <property type="match status" value="1"/>
</dbReference>
<evidence type="ECO:0000256" key="4">
    <source>
        <dbReference type="ARBA" id="ARBA00023163"/>
    </source>
</evidence>
<dbReference type="InterPro" id="IPR036390">
    <property type="entry name" value="WH_DNA-bd_sf"/>
</dbReference>
<keyword evidence="2" id="KW-0805">Transcription regulation</keyword>
<dbReference type="Gene3D" id="3.40.190.10">
    <property type="entry name" value="Periplasmic binding protein-like II"/>
    <property type="match status" value="2"/>
</dbReference>
<gene>
    <name evidence="7" type="ORF">EZ313_13465</name>
</gene>
<dbReference type="Gene3D" id="1.10.10.10">
    <property type="entry name" value="Winged helix-like DNA-binding domain superfamily/Winged helix DNA-binding domain"/>
    <property type="match status" value="1"/>
</dbReference>
<dbReference type="SUPFAM" id="SSF53850">
    <property type="entry name" value="Periplasmic binding protein-like II"/>
    <property type="match status" value="1"/>
</dbReference>
<sequence>MTLKQLEAFYWAASAASFGVAAERLHVSQSTLSKRIAELEAQLRKDLFDRSGHRAMLTEAGEQLLPLARRMLGLADEMRTLVAEGGGVRGHCRFGVGELAALTWLPDFVAFVRATYPDLVLEPQVDLGAALEQRLESGELDFAVVAGYSSRSAIASEAIAEVRFSWAASPALVGAQRVITAKLLQDTALITMPAAAGPTRMLEHWLAVNNLEAGRRLTCNNLAAIAGLIAAGVGIGLFPNGWLKQMAERGSVVELRSRPALPALEYTIQWRRDDSRPLLQKIREAVRETVDFSKPSPLW</sequence>
<protein>
    <submittedName>
        <fullName evidence="7">LysR family transcriptional regulator</fullName>
    </submittedName>
</protein>
<dbReference type="AlphaFoldDB" id="A0A4Z0BSK5"/>
<evidence type="ECO:0000256" key="3">
    <source>
        <dbReference type="ARBA" id="ARBA00023125"/>
    </source>
</evidence>
<feature type="domain" description="HTH lysR-type" evidence="6">
    <location>
        <begin position="1"/>
        <end position="58"/>
    </location>
</feature>
<dbReference type="PANTHER" id="PTHR30126:SF94">
    <property type="entry name" value="LYSR FAMILY TRANSCRIPTIONAL REGULATOR"/>
    <property type="match status" value="1"/>
</dbReference>
<dbReference type="InterPro" id="IPR036388">
    <property type="entry name" value="WH-like_DNA-bd_sf"/>
</dbReference>
<dbReference type="EMBL" id="SMLM01000002">
    <property type="protein sequence ID" value="TFZ02277.1"/>
    <property type="molecule type" value="Genomic_DNA"/>
</dbReference>
<dbReference type="PROSITE" id="PS50931">
    <property type="entry name" value="HTH_LYSR"/>
    <property type="match status" value="1"/>
</dbReference>
<comment type="caution">
    <text evidence="7">The sequence shown here is derived from an EMBL/GenBank/DDBJ whole genome shotgun (WGS) entry which is preliminary data.</text>
</comment>
<proteinExistence type="inferred from homology"/>
<keyword evidence="5" id="KW-0472">Membrane</keyword>
<dbReference type="Pfam" id="PF00126">
    <property type="entry name" value="HTH_1"/>
    <property type="match status" value="1"/>
</dbReference>
<dbReference type="Proteomes" id="UP000298180">
    <property type="component" value="Unassembled WGS sequence"/>
</dbReference>
<comment type="similarity">
    <text evidence="1">Belongs to the LysR transcriptional regulatory family.</text>
</comment>
<dbReference type="RefSeq" id="WP_135263804.1">
    <property type="nucleotide sequence ID" value="NZ_SMLM01000002.1"/>
</dbReference>
<evidence type="ECO:0000313" key="8">
    <source>
        <dbReference type="Proteomes" id="UP000298180"/>
    </source>
</evidence>
<keyword evidence="5" id="KW-0812">Transmembrane</keyword>
<dbReference type="GO" id="GO:0003700">
    <property type="term" value="F:DNA-binding transcription factor activity"/>
    <property type="evidence" value="ECO:0007669"/>
    <property type="project" value="InterPro"/>
</dbReference>
<keyword evidence="5" id="KW-1133">Transmembrane helix</keyword>
<evidence type="ECO:0000259" key="6">
    <source>
        <dbReference type="PROSITE" id="PS50931"/>
    </source>
</evidence>
<evidence type="ECO:0000256" key="1">
    <source>
        <dbReference type="ARBA" id="ARBA00009437"/>
    </source>
</evidence>
<dbReference type="PRINTS" id="PR00039">
    <property type="entry name" value="HTHLYSR"/>
</dbReference>
<dbReference type="FunFam" id="1.10.10.10:FF:000001">
    <property type="entry name" value="LysR family transcriptional regulator"/>
    <property type="match status" value="1"/>
</dbReference>
<keyword evidence="3" id="KW-0238">DNA-binding</keyword>
<organism evidence="7 8">
    <name type="scientific">Ramlibacter henchirensis</name>
    <dbReference type="NCBI Taxonomy" id="204072"/>
    <lineage>
        <taxon>Bacteria</taxon>
        <taxon>Pseudomonadati</taxon>
        <taxon>Pseudomonadota</taxon>
        <taxon>Betaproteobacteria</taxon>
        <taxon>Burkholderiales</taxon>
        <taxon>Comamonadaceae</taxon>
        <taxon>Ramlibacter</taxon>
    </lineage>
</organism>
<dbReference type="InterPro" id="IPR005119">
    <property type="entry name" value="LysR_subst-bd"/>
</dbReference>
<dbReference type="OrthoDB" id="9786526at2"/>
<evidence type="ECO:0000313" key="7">
    <source>
        <dbReference type="EMBL" id="TFZ02277.1"/>
    </source>
</evidence>
<evidence type="ECO:0000256" key="2">
    <source>
        <dbReference type="ARBA" id="ARBA00023015"/>
    </source>
</evidence>
<dbReference type="PANTHER" id="PTHR30126">
    <property type="entry name" value="HTH-TYPE TRANSCRIPTIONAL REGULATOR"/>
    <property type="match status" value="1"/>
</dbReference>